<gene>
    <name evidence="4" type="ORF">N802_11525</name>
</gene>
<sequence>MTLRRVDASTWRRVAALEVAPEQSTFVASPTHYLALCAHEEVWRPMAVLEGDEVVGMLMWGVDDEDGSCWLGGIIIDVRHQGRGLGRAAVAAALELLADRASRAGFALSYEPENTGAARLYAALGFETTGERADDEVVARRPR</sequence>
<keyword evidence="5" id="KW-1185">Reference proteome</keyword>
<evidence type="ECO:0000313" key="4">
    <source>
        <dbReference type="EMBL" id="KGN29693.1"/>
    </source>
</evidence>
<keyword evidence="1" id="KW-0808">Transferase</keyword>
<dbReference type="SUPFAM" id="SSF55729">
    <property type="entry name" value="Acyl-CoA N-acyltransferases (Nat)"/>
    <property type="match status" value="1"/>
</dbReference>
<dbReference type="AlphaFoldDB" id="A0A0A0IY31"/>
<dbReference type="Proteomes" id="UP000030002">
    <property type="component" value="Unassembled WGS sequence"/>
</dbReference>
<dbReference type="InterPro" id="IPR016181">
    <property type="entry name" value="Acyl_CoA_acyltransferase"/>
</dbReference>
<dbReference type="InterPro" id="IPR000182">
    <property type="entry name" value="GNAT_dom"/>
</dbReference>
<dbReference type="RefSeq" id="WP_035919501.1">
    <property type="nucleotide sequence ID" value="NZ_AVPJ01000032.1"/>
</dbReference>
<dbReference type="Gene3D" id="3.40.630.30">
    <property type="match status" value="1"/>
</dbReference>
<dbReference type="eggNOG" id="COG0456">
    <property type="taxonomic scope" value="Bacteria"/>
</dbReference>
<dbReference type="Pfam" id="PF00583">
    <property type="entry name" value="Acetyltransf_1"/>
    <property type="match status" value="1"/>
</dbReference>
<dbReference type="GO" id="GO:0016747">
    <property type="term" value="F:acyltransferase activity, transferring groups other than amino-acyl groups"/>
    <property type="evidence" value="ECO:0007669"/>
    <property type="project" value="InterPro"/>
</dbReference>
<dbReference type="STRING" id="1385520.N802_11525"/>
<dbReference type="InterPro" id="IPR050680">
    <property type="entry name" value="YpeA/RimI_acetyltransf"/>
</dbReference>
<organism evidence="4 5">
    <name type="scientific">Knoellia sinensis KCTC 19936</name>
    <dbReference type="NCBI Taxonomy" id="1385520"/>
    <lineage>
        <taxon>Bacteria</taxon>
        <taxon>Bacillati</taxon>
        <taxon>Actinomycetota</taxon>
        <taxon>Actinomycetes</taxon>
        <taxon>Micrococcales</taxon>
        <taxon>Intrasporangiaceae</taxon>
        <taxon>Knoellia</taxon>
    </lineage>
</organism>
<dbReference type="PROSITE" id="PS51186">
    <property type="entry name" value="GNAT"/>
    <property type="match status" value="1"/>
</dbReference>
<dbReference type="EMBL" id="AVPJ01000032">
    <property type="protein sequence ID" value="KGN29693.1"/>
    <property type="molecule type" value="Genomic_DNA"/>
</dbReference>
<dbReference type="PANTHER" id="PTHR43420">
    <property type="entry name" value="ACETYLTRANSFERASE"/>
    <property type="match status" value="1"/>
</dbReference>
<feature type="domain" description="N-acetyltransferase" evidence="3">
    <location>
        <begin position="1"/>
        <end position="143"/>
    </location>
</feature>
<evidence type="ECO:0000256" key="1">
    <source>
        <dbReference type="ARBA" id="ARBA00022679"/>
    </source>
</evidence>
<proteinExistence type="predicted"/>
<evidence type="ECO:0000313" key="5">
    <source>
        <dbReference type="Proteomes" id="UP000030002"/>
    </source>
</evidence>
<evidence type="ECO:0000256" key="2">
    <source>
        <dbReference type="ARBA" id="ARBA00023315"/>
    </source>
</evidence>
<evidence type="ECO:0000259" key="3">
    <source>
        <dbReference type="PROSITE" id="PS51186"/>
    </source>
</evidence>
<keyword evidence="2" id="KW-0012">Acyltransferase</keyword>
<protein>
    <recommendedName>
        <fullName evidence="3">N-acetyltransferase domain-containing protein</fullName>
    </recommendedName>
</protein>
<accession>A0A0A0IY31</accession>
<comment type="caution">
    <text evidence="4">The sequence shown here is derived from an EMBL/GenBank/DDBJ whole genome shotgun (WGS) entry which is preliminary data.</text>
</comment>
<reference evidence="4 5" key="1">
    <citation type="submission" date="2013-08" db="EMBL/GenBank/DDBJ databases">
        <title>The genome sequence of Knoellia sinensis.</title>
        <authorList>
            <person name="Zhu W."/>
            <person name="Wang G."/>
        </authorList>
    </citation>
    <scope>NUCLEOTIDE SEQUENCE [LARGE SCALE GENOMIC DNA]</scope>
    <source>
        <strain evidence="4 5">KCTC 19936</strain>
    </source>
</reference>
<name>A0A0A0IY31_9MICO</name>